<dbReference type="InterPro" id="IPR050613">
    <property type="entry name" value="Sec_Metabolite_Reg"/>
</dbReference>
<dbReference type="InterPro" id="IPR036864">
    <property type="entry name" value="Zn2-C6_fun-type_DNA-bd_sf"/>
</dbReference>
<feature type="compositionally biased region" description="Low complexity" evidence="3">
    <location>
        <begin position="98"/>
        <end position="115"/>
    </location>
</feature>
<comment type="subcellular location">
    <subcellularLocation>
        <location evidence="1">Nucleus</location>
    </subcellularLocation>
</comment>
<keyword evidence="2" id="KW-0539">Nucleus</keyword>
<feature type="region of interest" description="Disordered" evidence="3">
    <location>
        <begin position="1"/>
        <end position="24"/>
    </location>
</feature>
<feature type="domain" description="Zn(2)-C6 fungal-type" evidence="4">
    <location>
        <begin position="25"/>
        <end position="58"/>
    </location>
</feature>
<evidence type="ECO:0000256" key="1">
    <source>
        <dbReference type="ARBA" id="ARBA00004123"/>
    </source>
</evidence>
<evidence type="ECO:0000256" key="3">
    <source>
        <dbReference type="SAM" id="MobiDB-lite"/>
    </source>
</evidence>
<dbReference type="GO" id="GO:0000981">
    <property type="term" value="F:DNA-binding transcription factor activity, RNA polymerase II-specific"/>
    <property type="evidence" value="ECO:0007669"/>
    <property type="project" value="InterPro"/>
</dbReference>
<dbReference type="Proteomes" id="UP000053611">
    <property type="component" value="Unassembled WGS sequence"/>
</dbReference>
<dbReference type="InterPro" id="IPR001138">
    <property type="entry name" value="Zn2Cys6_DnaBD"/>
</dbReference>
<dbReference type="PROSITE" id="PS50048">
    <property type="entry name" value="ZN2_CY6_FUNGAL_2"/>
    <property type="match status" value="1"/>
</dbReference>
<keyword evidence="6" id="KW-1185">Reference proteome</keyword>
<dbReference type="OrthoDB" id="3362851at2759"/>
<dbReference type="SUPFAM" id="SSF57701">
    <property type="entry name" value="Zn2/Cys6 DNA-binding domain"/>
    <property type="match status" value="1"/>
</dbReference>
<dbReference type="PANTHER" id="PTHR31001:SF90">
    <property type="entry name" value="CENTROMERE DNA-BINDING PROTEIN COMPLEX CBF3 SUBUNIT B"/>
    <property type="match status" value="1"/>
</dbReference>
<evidence type="ECO:0000256" key="2">
    <source>
        <dbReference type="ARBA" id="ARBA00023242"/>
    </source>
</evidence>
<dbReference type="Gene3D" id="4.10.240.10">
    <property type="entry name" value="Zn(2)-C6 fungal-type DNA-binding domain"/>
    <property type="match status" value="1"/>
</dbReference>
<dbReference type="PANTHER" id="PTHR31001">
    <property type="entry name" value="UNCHARACTERIZED TRANSCRIPTIONAL REGULATORY PROTEIN"/>
    <property type="match status" value="1"/>
</dbReference>
<sequence>MASDTDQGPSKRPRSEAKSGRRALSCTECKRRKTKCSALGKTPCDSCIKRGRPGDCYWEDAPEQPAYALASDLDALRAELRDLRALVYSQSHTHSHSHTGPSTHHPSHTSNGGSTVHSPYTAPKGPQRRKDGIEVTVSTLEDTIVGVGPGSRPKKRSQAPAPWDTAAQRQVLIDTAISMLPHRTTCAALLDEFFTGPVHLCWYVMDERTFRERHAAFEAGEVDASWLALYLIVRGAAVLAISTKISPNMAALFPGYSESDMELIPQALYQSSLNALEAAEYLAVPQLRHIQCAILYVVTLFHFGDDDDDVKRQNIVLRHLDAAVSTLLWLDLDIMTDDWNTAPLDDPALAGLSPHAAHELCKQLAHIVQFMDTTIPRRRSIWRLMNMTTPIPANRKVPSDVDYPELPTHVVTPAGLPRSANAFCVTLHKYHNDSAELTHEQTMEYDHELRHALAQVPPPASLETSWMLHMVITSVNNRILRAHRPFLMRSVNDPSLEVSRRACVESARRIVEAQLVFNAKPRIRPRFAVRWVLGAVVVLAMDYVLGNMDSRTSLLQARDVFSSVIGPRSKHCVKALDALVYAADVKTGTVRADTDLCSFFELVKEKLANTDAPQGAMNMLFPGLDEFDFEGMLSVEM</sequence>
<dbReference type="EMBL" id="KQ087265">
    <property type="protein sequence ID" value="KLT39249.1"/>
    <property type="molecule type" value="Genomic_DNA"/>
</dbReference>
<dbReference type="STRING" id="879819.A0A0J1AVD3"/>
<accession>A0A0J1AVD3</accession>
<gene>
    <name evidence="5" type="ORF">CC85DRAFT_293926</name>
</gene>
<feature type="region of interest" description="Disordered" evidence="3">
    <location>
        <begin position="144"/>
        <end position="163"/>
    </location>
</feature>
<dbReference type="PROSITE" id="PS00463">
    <property type="entry name" value="ZN2_CY6_FUNGAL_1"/>
    <property type="match status" value="1"/>
</dbReference>
<dbReference type="GO" id="GO:0005634">
    <property type="term" value="C:nucleus"/>
    <property type="evidence" value="ECO:0007669"/>
    <property type="project" value="UniProtKB-SubCell"/>
</dbReference>
<dbReference type="CDD" id="cd12148">
    <property type="entry name" value="fungal_TF_MHR"/>
    <property type="match status" value="1"/>
</dbReference>
<dbReference type="SMART" id="SM00066">
    <property type="entry name" value="GAL4"/>
    <property type="match status" value="1"/>
</dbReference>
<organism evidence="5 6">
    <name type="scientific">Cutaneotrichosporon oleaginosum</name>
    <dbReference type="NCBI Taxonomy" id="879819"/>
    <lineage>
        <taxon>Eukaryota</taxon>
        <taxon>Fungi</taxon>
        <taxon>Dikarya</taxon>
        <taxon>Basidiomycota</taxon>
        <taxon>Agaricomycotina</taxon>
        <taxon>Tremellomycetes</taxon>
        <taxon>Trichosporonales</taxon>
        <taxon>Trichosporonaceae</taxon>
        <taxon>Cutaneotrichosporon</taxon>
    </lineage>
</organism>
<reference evidence="5 6" key="1">
    <citation type="submission" date="2015-03" db="EMBL/GenBank/DDBJ databases">
        <title>Genomics and transcriptomics of the oil-accumulating basidiomycete yeast T. oleaginosus allow insights into substrate utilization and the diverse evolutionary trajectories of mating systems in fungi.</title>
        <authorList>
            <consortium name="DOE Joint Genome Institute"/>
            <person name="Kourist R."/>
            <person name="Kracht O."/>
            <person name="Bracharz F."/>
            <person name="Lipzen A."/>
            <person name="Nolan M."/>
            <person name="Ohm R."/>
            <person name="Grigoriev I."/>
            <person name="Sun S."/>
            <person name="Heitman J."/>
            <person name="Bruck T."/>
            <person name="Nowrousian M."/>
        </authorList>
    </citation>
    <scope>NUCLEOTIDE SEQUENCE [LARGE SCALE GENOMIC DNA]</scope>
    <source>
        <strain evidence="5 6">IBC0246</strain>
    </source>
</reference>
<proteinExistence type="predicted"/>
<dbReference type="CDD" id="cd00067">
    <property type="entry name" value="GAL4"/>
    <property type="match status" value="1"/>
</dbReference>
<protein>
    <recommendedName>
        <fullName evidence="4">Zn(2)-C6 fungal-type domain-containing protein</fullName>
    </recommendedName>
</protein>
<dbReference type="AlphaFoldDB" id="A0A0J1AVD3"/>
<dbReference type="GeneID" id="28985493"/>
<evidence type="ECO:0000313" key="5">
    <source>
        <dbReference type="EMBL" id="KLT39249.1"/>
    </source>
</evidence>
<feature type="region of interest" description="Disordered" evidence="3">
    <location>
        <begin position="90"/>
        <end position="131"/>
    </location>
</feature>
<evidence type="ECO:0000313" key="6">
    <source>
        <dbReference type="Proteomes" id="UP000053611"/>
    </source>
</evidence>
<dbReference type="Pfam" id="PF00172">
    <property type="entry name" value="Zn_clus"/>
    <property type="match status" value="1"/>
</dbReference>
<evidence type="ECO:0000259" key="4">
    <source>
        <dbReference type="PROSITE" id="PS50048"/>
    </source>
</evidence>
<name>A0A0J1AVD3_9TREE</name>
<dbReference type="GO" id="GO:0008270">
    <property type="term" value="F:zinc ion binding"/>
    <property type="evidence" value="ECO:0007669"/>
    <property type="project" value="InterPro"/>
</dbReference>